<dbReference type="RefSeq" id="WP_063968323.1">
    <property type="nucleotide sequence ID" value="NZ_JAMXLT020000011.1"/>
</dbReference>
<dbReference type="InterPro" id="IPR007296">
    <property type="entry name" value="DUF403"/>
</dbReference>
<dbReference type="EMBL" id="JAMXLT020000011">
    <property type="protein sequence ID" value="MDW8548761.1"/>
    <property type="molecule type" value="Genomic_DNA"/>
</dbReference>
<protein>
    <submittedName>
        <fullName evidence="2">Alpha-E domain-containing protein</fullName>
    </submittedName>
</protein>
<gene>
    <name evidence="2" type="ORF">NG800_007550</name>
</gene>
<name>A0ABU4JGW6_9FLAO</name>
<keyword evidence="3" id="KW-1185">Reference proteome</keyword>
<reference evidence="2 3" key="1">
    <citation type="submission" date="2023-11" db="EMBL/GenBank/DDBJ databases">
        <title>First isolation, identification, and characterization of non-pathogenic Epilithonimonas ginsengisoli isolated from diseased farmed rainbow trout (Oncorhynchus mykiss) in Chile.</title>
        <authorList>
            <person name="Miranda C.D."/>
            <person name="Irgang R."/>
            <person name="Concha C."/>
            <person name="Rojas R."/>
            <person name="Avendano R."/>
        </authorList>
    </citation>
    <scope>NUCLEOTIDE SEQUENCE [LARGE SCALE GENOMIC DNA]</scope>
    <source>
        <strain evidence="2 3">FP99</strain>
    </source>
</reference>
<evidence type="ECO:0000259" key="1">
    <source>
        <dbReference type="Pfam" id="PF04168"/>
    </source>
</evidence>
<evidence type="ECO:0000313" key="3">
    <source>
        <dbReference type="Proteomes" id="UP001204439"/>
    </source>
</evidence>
<organism evidence="2 3">
    <name type="scientific">Epilithonimonas ginsengisoli</name>
    <dbReference type="NCBI Taxonomy" id="1245592"/>
    <lineage>
        <taxon>Bacteria</taxon>
        <taxon>Pseudomonadati</taxon>
        <taxon>Bacteroidota</taxon>
        <taxon>Flavobacteriia</taxon>
        <taxon>Flavobacteriales</taxon>
        <taxon>Weeksellaceae</taxon>
        <taxon>Chryseobacterium group</taxon>
        <taxon>Epilithonimonas</taxon>
    </lineage>
</organism>
<dbReference type="PANTHER" id="PTHR34595">
    <property type="entry name" value="BLR5612 PROTEIN"/>
    <property type="match status" value="1"/>
</dbReference>
<dbReference type="InterPro" id="IPR051680">
    <property type="entry name" value="ATP-dep_Glu-Cys_Ligase-2"/>
</dbReference>
<dbReference type="PANTHER" id="PTHR34595:SF7">
    <property type="entry name" value="SLL1039 PROTEIN"/>
    <property type="match status" value="1"/>
</dbReference>
<sequence>MLSRVAENIFWMSRYMERSNFQIKVFHTRYIAYQDGASTESWENFCDEYQIKVEDNDHSFGNLLSKALFDIENDSSIANNIFRARENARSAQDHINKDVWQCLNDFHHQMKDQSLIRQAKYGDPISVFDALVKQAMVYYGVIDNSVARDFGYCFIELGKYVERILNGINLIRKQWLLYGEDLLDNDYSSWRYFLSSVSGYDFYLRNNLGMMEKERIFYQIIYEPLFPNSIAYCLQEIEKFAKHLQANSNAEEKDESVEFFIGKCIANVQFTRHPRSRDEKMQFLAKIESDVYEVVNVFNQSFFGLILKI</sequence>
<accession>A0ABU4JGW6</accession>
<proteinExistence type="predicted"/>
<dbReference type="Pfam" id="PF04168">
    <property type="entry name" value="Alpha-E"/>
    <property type="match status" value="1"/>
</dbReference>
<dbReference type="Proteomes" id="UP001204439">
    <property type="component" value="Unassembled WGS sequence"/>
</dbReference>
<comment type="caution">
    <text evidence="2">The sequence shown here is derived from an EMBL/GenBank/DDBJ whole genome shotgun (WGS) entry which is preliminary data.</text>
</comment>
<feature type="domain" description="DUF403" evidence="1">
    <location>
        <begin position="1"/>
        <end position="303"/>
    </location>
</feature>
<evidence type="ECO:0000313" key="2">
    <source>
        <dbReference type="EMBL" id="MDW8548761.1"/>
    </source>
</evidence>